<feature type="compositionally biased region" description="Acidic residues" evidence="1">
    <location>
        <begin position="845"/>
        <end position="872"/>
    </location>
</feature>
<dbReference type="RefSeq" id="XP_062635636.1">
    <property type="nucleotide sequence ID" value="XM_062777683.1"/>
</dbReference>
<feature type="region of interest" description="Disordered" evidence="1">
    <location>
        <begin position="625"/>
        <end position="649"/>
    </location>
</feature>
<dbReference type="EMBL" id="MU853599">
    <property type="protein sequence ID" value="KAK4142265.1"/>
    <property type="molecule type" value="Genomic_DNA"/>
</dbReference>
<feature type="region of interest" description="Disordered" evidence="1">
    <location>
        <begin position="974"/>
        <end position="1015"/>
    </location>
</feature>
<feature type="compositionally biased region" description="Acidic residues" evidence="1">
    <location>
        <begin position="750"/>
        <end position="777"/>
    </location>
</feature>
<proteinExistence type="predicted"/>
<reference evidence="2" key="2">
    <citation type="submission" date="2023-05" db="EMBL/GenBank/DDBJ databases">
        <authorList>
            <consortium name="Lawrence Berkeley National Laboratory"/>
            <person name="Steindorff A."/>
            <person name="Hensen N."/>
            <person name="Bonometti L."/>
            <person name="Westerberg I."/>
            <person name="Brannstrom I.O."/>
            <person name="Guillou S."/>
            <person name="Cros-Aarteil S."/>
            <person name="Calhoun S."/>
            <person name="Haridas S."/>
            <person name="Kuo A."/>
            <person name="Mondo S."/>
            <person name="Pangilinan J."/>
            <person name="Riley R."/>
            <person name="Labutti K."/>
            <person name="Andreopoulos B."/>
            <person name="Lipzen A."/>
            <person name="Chen C."/>
            <person name="Yanf M."/>
            <person name="Daum C."/>
            <person name="Ng V."/>
            <person name="Clum A."/>
            <person name="Ohm R."/>
            <person name="Martin F."/>
            <person name="Silar P."/>
            <person name="Natvig D."/>
            <person name="Lalanne C."/>
            <person name="Gautier V."/>
            <person name="Ament-Velasquez S.L."/>
            <person name="Kruys A."/>
            <person name="Hutchinson M.I."/>
            <person name="Powell A.J."/>
            <person name="Barry K."/>
            <person name="Miller A.N."/>
            <person name="Grigoriev I.V."/>
            <person name="Debuchy R."/>
            <person name="Gladieux P."/>
            <person name="Thoren M.H."/>
            <person name="Johannesson H."/>
        </authorList>
    </citation>
    <scope>NUCLEOTIDE SEQUENCE</scope>
    <source>
        <strain evidence="2">CBS 141.50</strain>
    </source>
</reference>
<gene>
    <name evidence="2" type="ORF">C8A04DRAFT_13379</name>
</gene>
<feature type="compositionally biased region" description="Basic and acidic residues" evidence="1">
    <location>
        <begin position="1001"/>
        <end position="1015"/>
    </location>
</feature>
<feature type="region of interest" description="Disordered" evidence="1">
    <location>
        <begin position="912"/>
        <end position="952"/>
    </location>
</feature>
<organism evidence="2 3">
    <name type="scientific">Dichotomopilus funicola</name>
    <dbReference type="NCBI Taxonomy" id="1934379"/>
    <lineage>
        <taxon>Eukaryota</taxon>
        <taxon>Fungi</taxon>
        <taxon>Dikarya</taxon>
        <taxon>Ascomycota</taxon>
        <taxon>Pezizomycotina</taxon>
        <taxon>Sordariomycetes</taxon>
        <taxon>Sordariomycetidae</taxon>
        <taxon>Sordariales</taxon>
        <taxon>Chaetomiaceae</taxon>
        <taxon>Dichotomopilus</taxon>
    </lineage>
</organism>
<reference evidence="2" key="1">
    <citation type="journal article" date="2023" name="Mol. Phylogenet. Evol.">
        <title>Genome-scale phylogeny and comparative genomics of the fungal order Sordariales.</title>
        <authorList>
            <person name="Hensen N."/>
            <person name="Bonometti L."/>
            <person name="Westerberg I."/>
            <person name="Brannstrom I.O."/>
            <person name="Guillou S."/>
            <person name="Cros-Aarteil S."/>
            <person name="Calhoun S."/>
            <person name="Haridas S."/>
            <person name="Kuo A."/>
            <person name="Mondo S."/>
            <person name="Pangilinan J."/>
            <person name="Riley R."/>
            <person name="LaButti K."/>
            <person name="Andreopoulos B."/>
            <person name="Lipzen A."/>
            <person name="Chen C."/>
            <person name="Yan M."/>
            <person name="Daum C."/>
            <person name="Ng V."/>
            <person name="Clum A."/>
            <person name="Steindorff A."/>
            <person name="Ohm R.A."/>
            <person name="Martin F."/>
            <person name="Silar P."/>
            <person name="Natvig D.O."/>
            <person name="Lalanne C."/>
            <person name="Gautier V."/>
            <person name="Ament-Velasquez S.L."/>
            <person name="Kruys A."/>
            <person name="Hutchinson M.I."/>
            <person name="Powell A.J."/>
            <person name="Barry K."/>
            <person name="Miller A.N."/>
            <person name="Grigoriev I.V."/>
            <person name="Debuchy R."/>
            <person name="Gladieux P."/>
            <person name="Hiltunen Thoren M."/>
            <person name="Johannesson H."/>
        </authorList>
    </citation>
    <scope>NUCLEOTIDE SEQUENCE</scope>
    <source>
        <strain evidence="2">CBS 141.50</strain>
    </source>
</reference>
<keyword evidence="3" id="KW-1185">Reference proteome</keyword>
<accession>A0AAN6ZK54</accession>
<sequence>MSANQVGVGTLEEARRRLAIAQAARRNATREEIESQGIQPFVDMTIENMNTTQPMFSHSFKRSKLFDSNTHKVYDYGADKMEEEYEDEDEDEDEDDAAEEEFEMYWRSMIKEVGKDVRVDNLNVVLLAEFRQIARQRQRMITKAALAWREGVPPPVRQDRFDLFGSLCNCTDLIIEVCKHMRPKDIVTLYSISKRFHAIVDQNMRNFVFAMAGHMAPTGARIFSSPVYKDSFIRDPSQRTVTHADQALSEPQWGQARYRGQDELNEIRGRVRLIPGLLWLQMVVNREIRVRDILACLARMGHRMPKGSHVTLKKIWLIMDASASRVRVMFLNNPDFFTDEDLYIAQMFMVKLVLAFNHPTFGPQSSMLMRLMLGQRGLSPLWALLRNKKYRSAAEIRQLKLRYDVGAAQIQDENLVAMTGHELDRLGTLHLEGWGVGKDHLMRLDELIPLECARRQLGYDQCVEEMMIYGHVDFDTGNSLVPSLDEMYMSDDELPEVTKTWKPLRHELIHSGCGNVPFNPSNWQPKHARKARWDTLTEEEKAMILEAEQEEMEGLNELDLARWHQSVAWARLAKLTSQELATKKIKTKYMVKAPSNADLDSHLHQFNHVRPLRLASRHEELAETHGPDAMDIDGPAPAQDHDSDNLSDIPDEDLILDAIPETEVNRIFRSFGPRRPYREDSDLGSNDEGDGPNNQTHNQQHGAHDNNPQAQATQQPLSQTQYHNLHHPHLQITGPALEDQPTTGNNNNAEEAESELETEYDDATDSSGPDSDDEDDIFGNYPVRVSSAVNLFPVSIYDVAPEMRTTYYTPATATAMDVDDMLLALAEMPYSEDGIEEGTAGDGGGNDDDEDGDDENSEDEEDSYDDDPEGEYDGYATYEEWSQHNTVYDLPVVLGSPDEGEIVIDNTNAEDEAEADADADADMHMNGPDDEDDDDDVDDDDDGANVNAAPGIQLPVQGFEDVAGINLLMSELAVVPGSSQDQDQGQDQEDSESMDPGESAEEQKIMKLRDWYRPW</sequence>
<evidence type="ECO:0000313" key="2">
    <source>
        <dbReference type="EMBL" id="KAK4142265.1"/>
    </source>
</evidence>
<feature type="compositionally biased region" description="Polar residues" evidence="1">
    <location>
        <begin position="692"/>
        <end position="717"/>
    </location>
</feature>
<evidence type="ECO:0000256" key="1">
    <source>
        <dbReference type="SAM" id="MobiDB-lite"/>
    </source>
</evidence>
<feature type="compositionally biased region" description="Acidic residues" evidence="1">
    <location>
        <begin position="928"/>
        <end position="943"/>
    </location>
</feature>
<dbReference type="Proteomes" id="UP001302676">
    <property type="component" value="Unassembled WGS sequence"/>
</dbReference>
<evidence type="ECO:0008006" key="4">
    <source>
        <dbReference type="Google" id="ProtNLM"/>
    </source>
</evidence>
<protein>
    <recommendedName>
        <fullName evidence="4">F-box domain-containing protein</fullName>
    </recommendedName>
</protein>
<name>A0AAN6ZK54_9PEZI</name>
<feature type="compositionally biased region" description="Acidic residues" evidence="1">
    <location>
        <begin position="984"/>
        <end position="1000"/>
    </location>
</feature>
<dbReference type="GeneID" id="87814296"/>
<feature type="region of interest" description="Disordered" evidence="1">
    <location>
        <begin position="733"/>
        <end position="779"/>
    </location>
</feature>
<evidence type="ECO:0000313" key="3">
    <source>
        <dbReference type="Proteomes" id="UP001302676"/>
    </source>
</evidence>
<dbReference type="AlphaFoldDB" id="A0AAN6ZK54"/>
<comment type="caution">
    <text evidence="2">The sequence shown here is derived from an EMBL/GenBank/DDBJ whole genome shotgun (WGS) entry which is preliminary data.</text>
</comment>
<feature type="region of interest" description="Disordered" evidence="1">
    <location>
        <begin position="833"/>
        <end position="873"/>
    </location>
</feature>
<feature type="region of interest" description="Disordered" evidence="1">
    <location>
        <begin position="670"/>
        <end position="717"/>
    </location>
</feature>